<proteinExistence type="predicted"/>
<feature type="compositionally biased region" description="Polar residues" evidence="1">
    <location>
        <begin position="69"/>
        <end position="80"/>
    </location>
</feature>
<name>A0A8D8MB19_9HEMI</name>
<feature type="compositionally biased region" description="Basic residues" evidence="1">
    <location>
        <begin position="21"/>
        <end position="31"/>
    </location>
</feature>
<sequence length="357" mass="42607">MSDHRQHREYDKRKDSDRDRHYHHHRKHKGKDKRDTDKYERDMDHRAKDKFYHGKKYRYEKNDFKHGENSASDCHTSSLHQDTRKYHSSHESKQPNETDQAPSKHCPLVELQFERFRRALNKLFSQFIEDEEDLWNFVKKYEQARKKKLEEEVEKKNRNETEPFYSELDIPLVYDQVHNINIDLNVKDSEMLACLEYYDDNDRRCGMTNALYEEWKLLLRTYLDFKQKEKFATLTKIRETQHSLPVAQYNVYSAAPYSMYFSEQARGVRNPESIFGHSRLPDSVRETSPGVDEDSVYYGRTAPATGVLRFVPLFVRCSHFGRDSRTSSPWRLPTGRGQVSPPLVQCGDEDYSHVRYD</sequence>
<feature type="region of interest" description="Disordered" evidence="1">
    <location>
        <begin position="322"/>
        <end position="342"/>
    </location>
</feature>
<dbReference type="EMBL" id="HBUF01046445">
    <property type="protein sequence ID" value="CAG6619876.1"/>
    <property type="molecule type" value="Transcribed_RNA"/>
</dbReference>
<dbReference type="AlphaFoldDB" id="A0A8D8MB19"/>
<protein>
    <submittedName>
        <fullName evidence="2">Uncharacterized protein</fullName>
    </submittedName>
</protein>
<evidence type="ECO:0000313" key="2">
    <source>
        <dbReference type="EMBL" id="CAG6619876.1"/>
    </source>
</evidence>
<reference evidence="2" key="1">
    <citation type="submission" date="2021-05" db="EMBL/GenBank/DDBJ databases">
        <authorList>
            <person name="Alioto T."/>
            <person name="Alioto T."/>
            <person name="Gomez Garrido J."/>
        </authorList>
    </citation>
    <scope>NUCLEOTIDE SEQUENCE</scope>
</reference>
<feature type="region of interest" description="Disordered" evidence="1">
    <location>
        <begin position="1"/>
        <end position="105"/>
    </location>
</feature>
<feature type="compositionally biased region" description="Basic and acidic residues" evidence="1">
    <location>
        <begin position="1"/>
        <end position="20"/>
    </location>
</feature>
<organism evidence="2">
    <name type="scientific">Cacopsylla melanoneura</name>
    <dbReference type="NCBI Taxonomy" id="428564"/>
    <lineage>
        <taxon>Eukaryota</taxon>
        <taxon>Metazoa</taxon>
        <taxon>Ecdysozoa</taxon>
        <taxon>Arthropoda</taxon>
        <taxon>Hexapoda</taxon>
        <taxon>Insecta</taxon>
        <taxon>Pterygota</taxon>
        <taxon>Neoptera</taxon>
        <taxon>Paraneoptera</taxon>
        <taxon>Hemiptera</taxon>
        <taxon>Sternorrhyncha</taxon>
        <taxon>Psylloidea</taxon>
        <taxon>Psyllidae</taxon>
        <taxon>Psyllinae</taxon>
        <taxon>Cacopsylla</taxon>
    </lineage>
</organism>
<accession>A0A8D8MB19</accession>
<feature type="compositionally biased region" description="Basic and acidic residues" evidence="1">
    <location>
        <begin position="32"/>
        <end position="68"/>
    </location>
</feature>
<feature type="compositionally biased region" description="Basic and acidic residues" evidence="1">
    <location>
        <begin position="81"/>
        <end position="96"/>
    </location>
</feature>
<evidence type="ECO:0000256" key="1">
    <source>
        <dbReference type="SAM" id="MobiDB-lite"/>
    </source>
</evidence>